<feature type="compositionally biased region" description="Pro residues" evidence="1">
    <location>
        <begin position="161"/>
        <end position="179"/>
    </location>
</feature>
<organism evidence="2 3">
    <name type="scientific">Endozoicomonas gorgoniicola</name>
    <dbReference type="NCBI Taxonomy" id="1234144"/>
    <lineage>
        <taxon>Bacteria</taxon>
        <taxon>Pseudomonadati</taxon>
        <taxon>Pseudomonadota</taxon>
        <taxon>Gammaproteobacteria</taxon>
        <taxon>Oceanospirillales</taxon>
        <taxon>Endozoicomonadaceae</taxon>
        <taxon>Endozoicomonas</taxon>
    </lineage>
</organism>
<evidence type="ECO:0000256" key="1">
    <source>
        <dbReference type="SAM" id="MobiDB-lite"/>
    </source>
</evidence>
<name>A0ABT3MXV4_9GAMM</name>
<dbReference type="Pfam" id="PF07793">
    <property type="entry name" value="DUF1631"/>
    <property type="match status" value="1"/>
</dbReference>
<dbReference type="RefSeq" id="WP_262563955.1">
    <property type="nucleotide sequence ID" value="NZ_JAPFCC010000001.1"/>
</dbReference>
<keyword evidence="3" id="KW-1185">Reference proteome</keyword>
<proteinExistence type="predicted"/>
<feature type="compositionally biased region" description="Acidic residues" evidence="1">
    <location>
        <begin position="180"/>
        <end position="191"/>
    </location>
</feature>
<comment type="caution">
    <text evidence="2">The sequence shown here is derived from an EMBL/GenBank/DDBJ whole genome shotgun (WGS) entry which is preliminary data.</text>
</comment>
<feature type="region of interest" description="Disordered" evidence="1">
    <location>
        <begin position="202"/>
        <end position="221"/>
    </location>
</feature>
<protein>
    <submittedName>
        <fullName evidence="2">DUF1631 domain-containing protein</fullName>
    </submittedName>
</protein>
<accession>A0ABT3MXV4</accession>
<dbReference type="Proteomes" id="UP001209854">
    <property type="component" value="Unassembled WGS sequence"/>
</dbReference>
<feature type="region of interest" description="Disordered" evidence="1">
    <location>
        <begin position="144"/>
        <end position="191"/>
    </location>
</feature>
<evidence type="ECO:0000313" key="3">
    <source>
        <dbReference type="Proteomes" id="UP001209854"/>
    </source>
</evidence>
<dbReference type="InterPro" id="IPR012434">
    <property type="entry name" value="DUF1631"/>
</dbReference>
<evidence type="ECO:0000313" key="2">
    <source>
        <dbReference type="EMBL" id="MCW7554216.1"/>
    </source>
</evidence>
<dbReference type="EMBL" id="JAPFCC010000001">
    <property type="protein sequence ID" value="MCW7554216.1"/>
    <property type="molecule type" value="Genomic_DNA"/>
</dbReference>
<sequence length="643" mass="71656">MDIAGVFSRTLHGMMSRQDTDNRLNTIDTDQIMSFCQQDRNRDNASADAGGFSFGFLQSPGALKISRQKGKLCDSLRREPPVQALMAQTKDSGVDIDPVVIVDAISEHLQQQGTSDEETADLMVTMQRWPWASVYADTLAAVASDTDRDRDTDTDSATPAQNPPQSPAAEPSPEPSPEPAPDDTGSDTAENEEPTFEFRVAATGTPDTHSPATPEPAAPESMAEDIHAHRLNLSHQIAELAEHQPQGNTLRLSQMQEPIIELLSTHQETSADVDAEIVSMLSDGFDDLLDDPDFEPPLKAIFSRLQLPLLRVAVMEPEFLLNPDHSGRRLLSQLIDTSYGISARDLHRDQLYADMERIVKQFLTQFEESGVTAATEACVELERLGQEKEKRYISAAQTSLRQVECKIRVDLIKEGMLTDIRERVHGVSLSEAVEDLVFNGWGLYLRITNDRYGSDSKQMRIAWQYLDYVVQACSLLPDSDKRTATLSQLDKVTRGLRKGLTGIGFGQAVIDHWMTGLTSMIKDQSVRTASEPDTEVTPADPDLPAHLAGKYEIIDTLEPGCWFRFTRGESTLRGKLEKVMEHSQHYVFLDHNGGLLMNFSRRELAEAMVSGDAIKIEEIQVFEKSLRNILHDMKHIQREEGIV</sequence>
<reference evidence="2 3" key="1">
    <citation type="submission" date="2022-10" db="EMBL/GenBank/DDBJ databases">
        <title>High-quality genome sequences of two octocoral-associated bacteria, Endozoicomonas euniceicola EF212 and Endozoicomonas gorgoniicola PS125.</title>
        <authorList>
            <person name="Chiou Y.-J."/>
            <person name="Chen Y.-H."/>
        </authorList>
    </citation>
    <scope>NUCLEOTIDE SEQUENCE [LARGE SCALE GENOMIC DNA]</scope>
    <source>
        <strain evidence="2 3">PS125</strain>
    </source>
</reference>
<gene>
    <name evidence="2" type="ORF">NX722_16635</name>
</gene>